<dbReference type="AlphaFoldDB" id="R9GY96"/>
<evidence type="ECO:0000313" key="5">
    <source>
        <dbReference type="Proteomes" id="UP000014174"/>
    </source>
</evidence>
<dbReference type="GO" id="GO:0009279">
    <property type="term" value="C:cell outer membrane"/>
    <property type="evidence" value="ECO:0007669"/>
    <property type="project" value="UniProtKB-SubCell"/>
</dbReference>
<dbReference type="Proteomes" id="UP000014174">
    <property type="component" value="Unassembled WGS sequence"/>
</dbReference>
<comment type="subcellular location">
    <subcellularLocation>
        <location evidence="1">Cell outer membrane</location>
    </subcellularLocation>
</comment>
<comment type="caution">
    <text evidence="4">The sequence shown here is derived from an EMBL/GenBank/DDBJ whole genome shotgun (WGS) entry which is preliminary data.</text>
</comment>
<dbReference type="SUPFAM" id="SSF56935">
    <property type="entry name" value="Porins"/>
    <property type="match status" value="1"/>
</dbReference>
<dbReference type="EMBL" id="AQPN01000002">
    <property type="protein sequence ID" value="EOR96706.1"/>
    <property type="molecule type" value="Genomic_DNA"/>
</dbReference>
<sequence length="153" mass="17565">MYDGLPFLQDVYVSGNLTLQKSEVTAREVQYETTSASTDTMYYKYLKYPRALYGQVPLLYNAGIQYAGKKLGLNLTYNHAGYKTFITGVEPAYVEYERPHSQMDAQISYKFLKGKIETNLNVSNLLDATFRYFINDPTTYELKSGNEDKLNLE</sequence>
<name>R9GY96_9SPHI</name>
<gene>
    <name evidence="4" type="ORF">ADIARSV_0129</name>
</gene>
<dbReference type="InterPro" id="IPR036942">
    <property type="entry name" value="Beta-barrel_TonB_sf"/>
</dbReference>
<evidence type="ECO:0000256" key="2">
    <source>
        <dbReference type="ARBA" id="ARBA00023136"/>
    </source>
</evidence>
<dbReference type="eggNOG" id="COG1629">
    <property type="taxonomic scope" value="Bacteria"/>
</dbReference>
<evidence type="ECO:0000313" key="4">
    <source>
        <dbReference type="EMBL" id="EOR96706.1"/>
    </source>
</evidence>
<evidence type="ECO:0000256" key="3">
    <source>
        <dbReference type="ARBA" id="ARBA00023237"/>
    </source>
</evidence>
<dbReference type="Gene3D" id="2.40.170.20">
    <property type="entry name" value="TonB-dependent receptor, beta-barrel domain"/>
    <property type="match status" value="1"/>
</dbReference>
<reference evidence="4 5" key="1">
    <citation type="journal article" date="2013" name="Genome Announc.">
        <title>Draft Genome Sequence of Arcticibacter svalbardensis Strain MN12-7T, a Member of the Family Sphingobacteriaceae Isolated from an Arctic Soil Sample.</title>
        <authorList>
            <person name="Shivaji S."/>
            <person name="Ara S."/>
            <person name="Prasad S."/>
            <person name="Manasa B.P."/>
            <person name="Begum Z."/>
            <person name="Singh A."/>
            <person name="Kumar Pinnaka A."/>
        </authorList>
    </citation>
    <scope>NUCLEOTIDE SEQUENCE [LARGE SCALE GENOMIC DNA]</scope>
    <source>
        <strain evidence="4 5">MN12-7</strain>
    </source>
</reference>
<dbReference type="OrthoDB" id="9768470at2"/>
<accession>R9GY96</accession>
<keyword evidence="4" id="KW-0675">Receptor</keyword>
<keyword evidence="2" id="KW-0472">Membrane</keyword>
<protein>
    <submittedName>
        <fullName evidence="4">TonB-dependent receptor</fullName>
    </submittedName>
</protein>
<keyword evidence="3" id="KW-0998">Cell outer membrane</keyword>
<evidence type="ECO:0000256" key="1">
    <source>
        <dbReference type="ARBA" id="ARBA00004442"/>
    </source>
</evidence>
<dbReference type="RefSeq" id="WP_016193386.1">
    <property type="nucleotide sequence ID" value="NZ_AQPN01000002.1"/>
</dbReference>
<organism evidence="4 5">
    <name type="scientific">Arcticibacter svalbardensis MN12-7</name>
    <dbReference type="NCBI Taxonomy" id="1150600"/>
    <lineage>
        <taxon>Bacteria</taxon>
        <taxon>Pseudomonadati</taxon>
        <taxon>Bacteroidota</taxon>
        <taxon>Sphingobacteriia</taxon>
        <taxon>Sphingobacteriales</taxon>
        <taxon>Sphingobacteriaceae</taxon>
        <taxon>Arcticibacter</taxon>
    </lineage>
</organism>
<dbReference type="STRING" id="1150600.ADIARSV_0129"/>
<keyword evidence="5" id="KW-1185">Reference proteome</keyword>
<proteinExistence type="predicted"/>